<dbReference type="GO" id="GO:0005576">
    <property type="term" value="C:extracellular region"/>
    <property type="evidence" value="ECO:0007669"/>
    <property type="project" value="InterPro"/>
</dbReference>
<keyword evidence="1" id="KW-0519">Myristate</keyword>
<evidence type="ECO:0000259" key="10">
    <source>
        <dbReference type="SMART" id="SM00198"/>
    </source>
</evidence>
<evidence type="ECO:0000256" key="9">
    <source>
        <dbReference type="ARBA" id="ARBA00075475"/>
    </source>
</evidence>
<dbReference type="PANTHER" id="PTHR10334">
    <property type="entry name" value="CYSTEINE-RICH SECRETORY PROTEIN-RELATED"/>
    <property type="match status" value="1"/>
</dbReference>
<evidence type="ECO:0000256" key="6">
    <source>
        <dbReference type="ARBA" id="ARBA00037794"/>
    </source>
</evidence>
<evidence type="ECO:0000256" key="1">
    <source>
        <dbReference type="ARBA" id="ARBA00022707"/>
    </source>
</evidence>
<evidence type="ECO:0000313" key="12">
    <source>
        <dbReference type="EMBL" id="CAF4332491.1"/>
    </source>
</evidence>
<dbReference type="PROSITE" id="PS01009">
    <property type="entry name" value="CRISP_1"/>
    <property type="match status" value="1"/>
</dbReference>
<comment type="subunit">
    <text evidence="7">Homodimer. Interacts with CAV1.</text>
</comment>
<dbReference type="Proteomes" id="UP000677228">
    <property type="component" value="Unassembled WGS sequence"/>
</dbReference>
<evidence type="ECO:0000256" key="8">
    <source>
        <dbReference type="ARBA" id="ARBA00069728"/>
    </source>
</evidence>
<reference evidence="11" key="1">
    <citation type="submission" date="2021-02" db="EMBL/GenBank/DDBJ databases">
        <authorList>
            <person name="Nowell W R."/>
        </authorList>
    </citation>
    <scope>NUCLEOTIDE SEQUENCE</scope>
</reference>
<dbReference type="Proteomes" id="UP000682733">
    <property type="component" value="Unassembled WGS sequence"/>
</dbReference>
<dbReference type="InterPro" id="IPR018244">
    <property type="entry name" value="Allrgn_V5/Tpx1_CS"/>
</dbReference>
<dbReference type="GO" id="GO:0000139">
    <property type="term" value="C:Golgi membrane"/>
    <property type="evidence" value="ECO:0007669"/>
    <property type="project" value="UniProtKB-SubCell"/>
</dbReference>
<dbReference type="SMART" id="SM00198">
    <property type="entry name" value="SCP"/>
    <property type="match status" value="1"/>
</dbReference>
<dbReference type="SUPFAM" id="SSF55797">
    <property type="entry name" value="PR-1-like"/>
    <property type="match status" value="1"/>
</dbReference>
<dbReference type="AlphaFoldDB" id="A0A8S2FTP1"/>
<name>A0A8S2FTP1_9BILA</name>
<evidence type="ECO:0000313" key="11">
    <source>
        <dbReference type="EMBL" id="CAF1543715.1"/>
    </source>
</evidence>
<dbReference type="CDD" id="cd05382">
    <property type="entry name" value="CAP_GAPR1-like"/>
    <property type="match status" value="1"/>
</dbReference>
<dbReference type="InterPro" id="IPR014044">
    <property type="entry name" value="CAP_dom"/>
</dbReference>
<dbReference type="InterPro" id="IPR035940">
    <property type="entry name" value="CAP_sf"/>
</dbReference>
<organism evidence="11 13">
    <name type="scientific">Didymodactylos carnosus</name>
    <dbReference type="NCBI Taxonomy" id="1234261"/>
    <lineage>
        <taxon>Eukaryota</taxon>
        <taxon>Metazoa</taxon>
        <taxon>Spiralia</taxon>
        <taxon>Gnathifera</taxon>
        <taxon>Rotifera</taxon>
        <taxon>Eurotatoria</taxon>
        <taxon>Bdelloidea</taxon>
        <taxon>Philodinida</taxon>
        <taxon>Philodinidae</taxon>
        <taxon>Didymodactylos</taxon>
    </lineage>
</organism>
<dbReference type="EMBL" id="CAJNOK010039280">
    <property type="protein sequence ID" value="CAF1543715.1"/>
    <property type="molecule type" value="Genomic_DNA"/>
</dbReference>
<evidence type="ECO:0000256" key="2">
    <source>
        <dbReference type="ARBA" id="ARBA00023034"/>
    </source>
</evidence>
<evidence type="ECO:0000256" key="4">
    <source>
        <dbReference type="ARBA" id="ARBA00023136"/>
    </source>
</evidence>
<accession>A0A8S2FTP1</accession>
<dbReference type="EMBL" id="CAJOBA010061650">
    <property type="protein sequence ID" value="CAF4332491.1"/>
    <property type="molecule type" value="Genomic_DNA"/>
</dbReference>
<evidence type="ECO:0000256" key="5">
    <source>
        <dbReference type="ARBA" id="ARBA00023288"/>
    </source>
</evidence>
<dbReference type="Pfam" id="PF00188">
    <property type="entry name" value="CAP"/>
    <property type="match status" value="1"/>
</dbReference>
<comment type="subcellular location">
    <subcellularLocation>
        <location evidence="6">Golgi apparatus membrane</location>
        <topology evidence="6">Lipid-anchor</topology>
    </subcellularLocation>
</comment>
<dbReference type="InterPro" id="IPR001283">
    <property type="entry name" value="CRISP-related"/>
</dbReference>
<dbReference type="InterPro" id="IPR034113">
    <property type="entry name" value="SCP_GAPR1-like"/>
</dbReference>
<dbReference type="FunFam" id="3.40.33.10:FF:000015">
    <property type="entry name" value="Golgi-associated plant pathogenesis-related protein 1"/>
    <property type="match status" value="1"/>
</dbReference>
<keyword evidence="5" id="KW-0449">Lipoprotein</keyword>
<proteinExistence type="predicted"/>
<gene>
    <name evidence="11" type="ORF">OVA965_LOCUS38913</name>
    <name evidence="12" type="ORF">TMI583_LOCUS40148</name>
</gene>
<dbReference type="PRINTS" id="PR00837">
    <property type="entry name" value="V5TPXLIKE"/>
</dbReference>
<dbReference type="Gene3D" id="3.40.33.10">
    <property type="entry name" value="CAP"/>
    <property type="match status" value="1"/>
</dbReference>
<keyword evidence="2" id="KW-0333">Golgi apparatus</keyword>
<evidence type="ECO:0000256" key="3">
    <source>
        <dbReference type="ARBA" id="ARBA00023054"/>
    </source>
</evidence>
<feature type="domain" description="SCP" evidence="10">
    <location>
        <begin position="37"/>
        <end position="179"/>
    </location>
</feature>
<evidence type="ECO:0000256" key="7">
    <source>
        <dbReference type="ARBA" id="ARBA00063947"/>
    </source>
</evidence>
<keyword evidence="4" id="KW-0472">Membrane</keyword>
<protein>
    <recommendedName>
        <fullName evidence="8">Golgi-associated plant pathogenesis-related protein 1</fullName>
    </recommendedName>
    <alternativeName>
        <fullName evidence="9">Glioma pathogenesis-related protein 2</fullName>
    </alternativeName>
</protein>
<keyword evidence="3" id="KW-0175">Coiled coil</keyword>
<sequence>MKVAFRQKKIPLFTQNLKIKVSYQTNSSLMANVDAIVFQQQALTQHNYYRFLQCAPALMLNETLNTIAQSWSLHLAATHTFAHSGNTMNGEYIGENLWDTSASVAINPSNINGSSPSNAWYDEISSYNWSNPGYTSTTGHFTQLVWAGTQVMGIGLACISDGTTCYVTANYYPGGNINTAAYFAANVKQSPC</sequence>
<comment type="caution">
    <text evidence="11">The sequence shown here is derived from an EMBL/GenBank/DDBJ whole genome shotgun (WGS) entry which is preliminary data.</text>
</comment>
<evidence type="ECO:0000313" key="13">
    <source>
        <dbReference type="Proteomes" id="UP000677228"/>
    </source>
</evidence>